<name>A0A7D9DNE1_PARCT</name>
<dbReference type="OrthoDB" id="5989292at2759"/>
<dbReference type="SUPFAM" id="SSF50249">
    <property type="entry name" value="Nucleic acid-binding proteins"/>
    <property type="match status" value="1"/>
</dbReference>
<organism evidence="1 2">
    <name type="scientific">Paramuricea clavata</name>
    <name type="common">Red gorgonian</name>
    <name type="synonym">Violescent sea-whip</name>
    <dbReference type="NCBI Taxonomy" id="317549"/>
    <lineage>
        <taxon>Eukaryota</taxon>
        <taxon>Metazoa</taxon>
        <taxon>Cnidaria</taxon>
        <taxon>Anthozoa</taxon>
        <taxon>Octocorallia</taxon>
        <taxon>Malacalcyonacea</taxon>
        <taxon>Plexauridae</taxon>
        <taxon>Paramuricea</taxon>
    </lineage>
</organism>
<keyword evidence="2" id="KW-1185">Reference proteome</keyword>
<dbReference type="Proteomes" id="UP001152795">
    <property type="component" value="Unassembled WGS sequence"/>
</dbReference>
<sequence length="372" mass="41876">MASRSSEGKKLANVDGYIHAVSEVKSSPSGVRYFDFKVQERDEKRQAVCFSPEKRDAIKEKEECKSPVRLLNVSPQKRKFEPDSTEYKLTNQSKIMVTKNLTFPWADMSEPNKQLTVQDIYDTMTTGDIVSVKAKVVWKGEMETVYLRSMRKELTKCEIVLADSTGAIIATIWEDTIPHVCDQKSYVWSNLKVGFYKRKCLNGTKDCTVTICEDVSLSVESSAASEQLKPKKKETQDVTGRIVAVDVNKFFLCMNCKNRLASADDSDADGEFIDCSPCKLRMLKENLDSTVSGSVIIVDESGENLGRFYCQENVLNVMFQSVAETENYNISESNVAQLSRNMITDTLLLIKKVSFKILSTDKLVVEMKVVGQ</sequence>
<evidence type="ECO:0000313" key="2">
    <source>
        <dbReference type="Proteomes" id="UP001152795"/>
    </source>
</evidence>
<dbReference type="Gene3D" id="2.40.50.140">
    <property type="entry name" value="Nucleic acid-binding proteins"/>
    <property type="match status" value="1"/>
</dbReference>
<dbReference type="InterPro" id="IPR012340">
    <property type="entry name" value="NA-bd_OB-fold"/>
</dbReference>
<dbReference type="EMBL" id="CACRXK020001616">
    <property type="protein sequence ID" value="CAB3990174.1"/>
    <property type="molecule type" value="Genomic_DNA"/>
</dbReference>
<comment type="caution">
    <text evidence="1">The sequence shown here is derived from an EMBL/GenBank/DDBJ whole genome shotgun (WGS) entry which is preliminary data.</text>
</comment>
<evidence type="ECO:0000313" key="1">
    <source>
        <dbReference type="EMBL" id="CAB3990174.1"/>
    </source>
</evidence>
<proteinExistence type="predicted"/>
<gene>
    <name evidence="1" type="ORF">PACLA_8A019874</name>
</gene>
<reference evidence="1" key="1">
    <citation type="submission" date="2020-04" db="EMBL/GenBank/DDBJ databases">
        <authorList>
            <person name="Alioto T."/>
            <person name="Alioto T."/>
            <person name="Gomez Garrido J."/>
        </authorList>
    </citation>
    <scope>NUCLEOTIDE SEQUENCE</scope>
    <source>
        <strain evidence="1">A484AB</strain>
    </source>
</reference>
<protein>
    <submittedName>
        <fullName evidence="1">Uncharacterized protein</fullName>
    </submittedName>
</protein>
<dbReference type="AlphaFoldDB" id="A0A7D9DNE1"/>
<accession>A0A7D9DNE1</accession>